<keyword evidence="1" id="KW-1133">Transmembrane helix</keyword>
<dbReference type="RefSeq" id="WP_255188763.1">
    <property type="nucleotide sequence ID" value="NZ_CP113517.1"/>
</dbReference>
<name>A0ABY7GGZ6_9GAMM</name>
<accession>A0ABY7GGZ6</accession>
<organism evidence="3 4">
    <name type="scientific">Methylomonas rapida</name>
    <dbReference type="NCBI Taxonomy" id="2963939"/>
    <lineage>
        <taxon>Bacteria</taxon>
        <taxon>Pseudomonadati</taxon>
        <taxon>Pseudomonadota</taxon>
        <taxon>Gammaproteobacteria</taxon>
        <taxon>Methylococcales</taxon>
        <taxon>Methylococcaceae</taxon>
        <taxon>Methylomonas</taxon>
    </lineage>
</organism>
<feature type="transmembrane region" description="Helical" evidence="1">
    <location>
        <begin position="40"/>
        <end position="57"/>
    </location>
</feature>
<dbReference type="PANTHER" id="PTHR28008:SF1">
    <property type="entry name" value="DOMAIN PROTEIN, PUTATIVE (AFU_ORTHOLOGUE AFUA_3G10980)-RELATED"/>
    <property type="match status" value="1"/>
</dbReference>
<dbReference type="InterPro" id="IPR006976">
    <property type="entry name" value="VanZ-like"/>
</dbReference>
<protein>
    <submittedName>
        <fullName evidence="3">VanZ family protein</fullName>
    </submittedName>
</protein>
<dbReference type="EMBL" id="CP113517">
    <property type="protein sequence ID" value="WAR43776.1"/>
    <property type="molecule type" value="Genomic_DNA"/>
</dbReference>
<evidence type="ECO:0000256" key="1">
    <source>
        <dbReference type="SAM" id="Phobius"/>
    </source>
</evidence>
<sequence length="124" mass="14145">MTNPKMLDVSALLAYCGLIFWLSAQERLPMPAVFDFQDKFLHYAAYFVMGVLAVRALRHFVRSRERITLIAALFCSLYGLSDEWHQSFVPGRDASFSDWLADSIGAVMAVWVMSRFLVSTQKND</sequence>
<evidence type="ECO:0000313" key="3">
    <source>
        <dbReference type="EMBL" id="WAR43776.1"/>
    </source>
</evidence>
<feature type="domain" description="VanZ-like" evidence="2">
    <location>
        <begin position="40"/>
        <end position="114"/>
    </location>
</feature>
<keyword evidence="1" id="KW-0812">Transmembrane</keyword>
<proteinExistence type="predicted"/>
<reference evidence="3" key="1">
    <citation type="submission" date="2022-11" db="EMBL/GenBank/DDBJ databases">
        <title>Methylomonas rapida sp. nov., Carotenoid-Producing Obligate Methanotrophs with High Growth Characteristics and Biotechnological Potential.</title>
        <authorList>
            <person name="Tikhonova E.N."/>
            <person name="Suleimanov R.Z."/>
            <person name="Miroshnikov K."/>
            <person name="Oshkin I.Y."/>
            <person name="Belova S.E."/>
            <person name="Danilova O.V."/>
            <person name="Ashikhmin A."/>
            <person name="Konopkin A."/>
            <person name="But S.Y."/>
            <person name="Khmelenina V.N."/>
            <person name="Kuznetsov N."/>
            <person name="Pimenov N.V."/>
            <person name="Dedysh S.N."/>
        </authorList>
    </citation>
    <scope>NUCLEOTIDE SEQUENCE</scope>
    <source>
        <strain evidence="3">MP1</strain>
    </source>
</reference>
<gene>
    <name evidence="3" type="ORF">NM686_015515</name>
</gene>
<dbReference type="Proteomes" id="UP001162780">
    <property type="component" value="Chromosome"/>
</dbReference>
<dbReference type="PANTHER" id="PTHR28008">
    <property type="entry name" value="DOMAIN PROTEIN, PUTATIVE (AFU_ORTHOLOGUE AFUA_3G10980)-RELATED"/>
    <property type="match status" value="1"/>
</dbReference>
<evidence type="ECO:0000313" key="4">
    <source>
        <dbReference type="Proteomes" id="UP001162780"/>
    </source>
</evidence>
<dbReference type="NCBIfam" id="NF037970">
    <property type="entry name" value="vanZ_1"/>
    <property type="match status" value="1"/>
</dbReference>
<dbReference type="Pfam" id="PF04892">
    <property type="entry name" value="VanZ"/>
    <property type="match status" value="1"/>
</dbReference>
<keyword evidence="1" id="KW-0472">Membrane</keyword>
<evidence type="ECO:0000259" key="2">
    <source>
        <dbReference type="Pfam" id="PF04892"/>
    </source>
</evidence>
<keyword evidence="4" id="KW-1185">Reference proteome</keyword>